<dbReference type="PROSITE" id="PS51257">
    <property type="entry name" value="PROKAR_LIPOPROTEIN"/>
    <property type="match status" value="1"/>
</dbReference>
<feature type="region of interest" description="Disordered" evidence="1">
    <location>
        <begin position="131"/>
        <end position="161"/>
    </location>
</feature>
<evidence type="ECO:0000313" key="3">
    <source>
        <dbReference type="Proteomes" id="UP000224567"/>
    </source>
</evidence>
<dbReference type="EMBL" id="MLFT02000004">
    <property type="protein sequence ID" value="PHT50151.1"/>
    <property type="molecule type" value="Genomic_DNA"/>
</dbReference>
<evidence type="ECO:0000313" key="2">
    <source>
        <dbReference type="EMBL" id="PHT50151.1"/>
    </source>
</evidence>
<dbReference type="AlphaFoldDB" id="A0A2G2WY72"/>
<evidence type="ECO:0000256" key="1">
    <source>
        <dbReference type="SAM" id="MobiDB-lite"/>
    </source>
</evidence>
<gene>
    <name evidence="2" type="ORF">CQW23_09898</name>
</gene>
<sequence>MERFGGRLSPVPVPEPELELGFTAAVAGCFSGGCGDAISPMAVLGAESRRSAEGGWDGGGDSVPKAGGRPRFRFRESEPSFLRTNNTGALHGDILGPMNPFSRKSFNCSFNSHNSAGAILYEVMEIGSVPGSTSIPNSTSRSRGKPRKSSGNTSDNSFTSEQREELVAPLLRSQLAHITLPLVPHYPQTLTLTSVPKLISSGPLELWWGTSYKEEDNGLGGLAENCGLNPP</sequence>
<feature type="region of interest" description="Disordered" evidence="1">
    <location>
        <begin position="51"/>
        <end position="72"/>
    </location>
</feature>
<name>A0A2G2WY72_CAPBA</name>
<dbReference type="Proteomes" id="UP000224567">
    <property type="component" value="Unassembled WGS sequence"/>
</dbReference>
<keyword evidence="3" id="KW-1185">Reference proteome</keyword>
<organism evidence="2 3">
    <name type="scientific">Capsicum baccatum</name>
    <name type="common">Peruvian pepper</name>
    <dbReference type="NCBI Taxonomy" id="33114"/>
    <lineage>
        <taxon>Eukaryota</taxon>
        <taxon>Viridiplantae</taxon>
        <taxon>Streptophyta</taxon>
        <taxon>Embryophyta</taxon>
        <taxon>Tracheophyta</taxon>
        <taxon>Spermatophyta</taxon>
        <taxon>Magnoliopsida</taxon>
        <taxon>eudicotyledons</taxon>
        <taxon>Gunneridae</taxon>
        <taxon>Pentapetalae</taxon>
        <taxon>asterids</taxon>
        <taxon>lamiids</taxon>
        <taxon>Solanales</taxon>
        <taxon>Solanaceae</taxon>
        <taxon>Solanoideae</taxon>
        <taxon>Capsiceae</taxon>
        <taxon>Capsicum</taxon>
    </lineage>
</organism>
<protein>
    <submittedName>
        <fullName evidence="2">Uncharacterized protein</fullName>
    </submittedName>
</protein>
<proteinExistence type="predicted"/>
<reference evidence="3" key="2">
    <citation type="journal article" date="2017" name="J. Anim. Genet.">
        <title>Multiple reference genome sequences of hot pepper reveal the massive evolution of plant disease resistance genes by retroduplication.</title>
        <authorList>
            <person name="Kim S."/>
            <person name="Park J."/>
            <person name="Yeom S.-I."/>
            <person name="Kim Y.-M."/>
            <person name="Seo E."/>
            <person name="Kim K.-T."/>
            <person name="Kim M.-S."/>
            <person name="Lee J.M."/>
            <person name="Cheong K."/>
            <person name="Shin H.-S."/>
            <person name="Kim S.-B."/>
            <person name="Han K."/>
            <person name="Lee J."/>
            <person name="Park M."/>
            <person name="Lee H.-A."/>
            <person name="Lee H.-Y."/>
            <person name="Lee Y."/>
            <person name="Oh S."/>
            <person name="Lee J.H."/>
            <person name="Choi E."/>
            <person name="Choi E."/>
            <person name="Lee S.E."/>
            <person name="Jeon J."/>
            <person name="Kim H."/>
            <person name="Choi G."/>
            <person name="Song H."/>
            <person name="Lee J."/>
            <person name="Lee S.-C."/>
            <person name="Kwon J.-K."/>
            <person name="Lee H.-Y."/>
            <person name="Koo N."/>
            <person name="Hong Y."/>
            <person name="Kim R.W."/>
            <person name="Kang W.-H."/>
            <person name="Huh J.H."/>
            <person name="Kang B.-C."/>
            <person name="Yang T.-J."/>
            <person name="Lee Y.-H."/>
            <person name="Bennetzen J.L."/>
            <person name="Choi D."/>
        </authorList>
    </citation>
    <scope>NUCLEOTIDE SEQUENCE [LARGE SCALE GENOMIC DNA]</scope>
    <source>
        <strain evidence="3">cv. PBC81</strain>
    </source>
</reference>
<comment type="caution">
    <text evidence="2">The sequence shown here is derived from an EMBL/GenBank/DDBJ whole genome shotgun (WGS) entry which is preliminary data.</text>
</comment>
<accession>A0A2G2WY72</accession>
<reference evidence="2 3" key="1">
    <citation type="journal article" date="2017" name="Genome Biol.">
        <title>New reference genome sequences of hot pepper reveal the massive evolution of plant disease-resistance genes by retroduplication.</title>
        <authorList>
            <person name="Kim S."/>
            <person name="Park J."/>
            <person name="Yeom S.I."/>
            <person name="Kim Y.M."/>
            <person name="Seo E."/>
            <person name="Kim K.T."/>
            <person name="Kim M.S."/>
            <person name="Lee J.M."/>
            <person name="Cheong K."/>
            <person name="Shin H.S."/>
            <person name="Kim S.B."/>
            <person name="Han K."/>
            <person name="Lee J."/>
            <person name="Park M."/>
            <person name="Lee H.A."/>
            <person name="Lee H.Y."/>
            <person name="Lee Y."/>
            <person name="Oh S."/>
            <person name="Lee J.H."/>
            <person name="Choi E."/>
            <person name="Choi E."/>
            <person name="Lee S.E."/>
            <person name="Jeon J."/>
            <person name="Kim H."/>
            <person name="Choi G."/>
            <person name="Song H."/>
            <person name="Lee J."/>
            <person name="Lee S.C."/>
            <person name="Kwon J.K."/>
            <person name="Lee H.Y."/>
            <person name="Koo N."/>
            <person name="Hong Y."/>
            <person name="Kim R.W."/>
            <person name="Kang W.H."/>
            <person name="Huh J.H."/>
            <person name="Kang B.C."/>
            <person name="Yang T.J."/>
            <person name="Lee Y.H."/>
            <person name="Bennetzen J.L."/>
            <person name="Choi D."/>
        </authorList>
    </citation>
    <scope>NUCLEOTIDE SEQUENCE [LARGE SCALE GENOMIC DNA]</scope>
    <source>
        <strain evidence="3">cv. PBC81</strain>
    </source>
</reference>